<protein>
    <submittedName>
        <fullName evidence="1">Uncharacterized protein</fullName>
    </submittedName>
</protein>
<proteinExistence type="predicted"/>
<accession>A0A9W7M203</accession>
<dbReference type="AlphaFoldDB" id="A0A9W7M203"/>
<name>A0A9W7M203_HIBTR</name>
<sequence length="90" mass="9960">MESFVPFGGLFPTPFESKGSLSGSYQPVPPRCRLCSERCEQEVVAVTKGGFNVLVADQYQSALPSWLQMAELGANNGLYMKCRPKMMDSY</sequence>
<dbReference type="EMBL" id="BSYR01000019">
    <property type="protein sequence ID" value="GMI83075.1"/>
    <property type="molecule type" value="Genomic_DNA"/>
</dbReference>
<dbReference type="Proteomes" id="UP001165190">
    <property type="component" value="Unassembled WGS sequence"/>
</dbReference>
<keyword evidence="2" id="KW-1185">Reference proteome</keyword>
<evidence type="ECO:0000313" key="2">
    <source>
        <dbReference type="Proteomes" id="UP001165190"/>
    </source>
</evidence>
<gene>
    <name evidence="1" type="ORF">HRI_001976800</name>
</gene>
<evidence type="ECO:0000313" key="1">
    <source>
        <dbReference type="EMBL" id="GMI83075.1"/>
    </source>
</evidence>
<comment type="caution">
    <text evidence="1">The sequence shown here is derived from an EMBL/GenBank/DDBJ whole genome shotgun (WGS) entry which is preliminary data.</text>
</comment>
<organism evidence="1 2">
    <name type="scientific">Hibiscus trionum</name>
    <name type="common">Flower of an hour</name>
    <dbReference type="NCBI Taxonomy" id="183268"/>
    <lineage>
        <taxon>Eukaryota</taxon>
        <taxon>Viridiplantae</taxon>
        <taxon>Streptophyta</taxon>
        <taxon>Embryophyta</taxon>
        <taxon>Tracheophyta</taxon>
        <taxon>Spermatophyta</taxon>
        <taxon>Magnoliopsida</taxon>
        <taxon>eudicotyledons</taxon>
        <taxon>Gunneridae</taxon>
        <taxon>Pentapetalae</taxon>
        <taxon>rosids</taxon>
        <taxon>malvids</taxon>
        <taxon>Malvales</taxon>
        <taxon>Malvaceae</taxon>
        <taxon>Malvoideae</taxon>
        <taxon>Hibiscus</taxon>
    </lineage>
</organism>
<reference evidence="1" key="1">
    <citation type="submission" date="2023-05" db="EMBL/GenBank/DDBJ databases">
        <title>Genome and transcriptome analyses reveal genes involved in the formation of fine ridges on petal epidermal cells in Hibiscus trionum.</title>
        <authorList>
            <person name="Koshimizu S."/>
            <person name="Masuda S."/>
            <person name="Ishii T."/>
            <person name="Shirasu K."/>
            <person name="Hoshino A."/>
            <person name="Arita M."/>
        </authorList>
    </citation>
    <scope>NUCLEOTIDE SEQUENCE</scope>
    <source>
        <strain evidence="1">Hamamatsu line</strain>
    </source>
</reference>